<organism evidence="5 6">
    <name type="scientific">Rhizopogon vesiculosus</name>
    <dbReference type="NCBI Taxonomy" id="180088"/>
    <lineage>
        <taxon>Eukaryota</taxon>
        <taxon>Fungi</taxon>
        <taxon>Dikarya</taxon>
        <taxon>Basidiomycota</taxon>
        <taxon>Agaricomycotina</taxon>
        <taxon>Agaricomycetes</taxon>
        <taxon>Agaricomycetidae</taxon>
        <taxon>Boletales</taxon>
        <taxon>Suillineae</taxon>
        <taxon>Rhizopogonaceae</taxon>
        <taxon>Rhizopogon</taxon>
    </lineage>
</organism>
<feature type="region of interest" description="Disordered" evidence="3">
    <location>
        <begin position="179"/>
        <end position="265"/>
    </location>
</feature>
<evidence type="ECO:0000259" key="4">
    <source>
        <dbReference type="PROSITE" id="PS50102"/>
    </source>
</evidence>
<keyword evidence="6" id="KW-1185">Reference proteome</keyword>
<dbReference type="GO" id="GO:0003729">
    <property type="term" value="F:mRNA binding"/>
    <property type="evidence" value="ECO:0007669"/>
    <property type="project" value="TreeGrafter"/>
</dbReference>
<accession>A0A1J8PKQ4</accession>
<evidence type="ECO:0000313" key="6">
    <source>
        <dbReference type="Proteomes" id="UP000183567"/>
    </source>
</evidence>
<dbReference type="EMBL" id="LVVM01006306">
    <property type="protein sequence ID" value="OJA08379.1"/>
    <property type="molecule type" value="Genomic_DNA"/>
</dbReference>
<name>A0A1J8PKQ4_9AGAM</name>
<dbReference type="OrthoDB" id="346839at2759"/>
<evidence type="ECO:0000256" key="2">
    <source>
        <dbReference type="PROSITE-ProRule" id="PRU00176"/>
    </source>
</evidence>
<dbReference type="InterPro" id="IPR012677">
    <property type="entry name" value="Nucleotide-bd_a/b_plait_sf"/>
</dbReference>
<dbReference type="PANTHER" id="PTHR19965:SF35">
    <property type="entry name" value="RNA ANNEALING PROTEIN YRA1"/>
    <property type="match status" value="1"/>
</dbReference>
<gene>
    <name evidence="5" type="ORF">AZE42_00984</name>
</gene>
<sequence>YTTPTSFLVDASTGKYLACISRLQFLVPRLLNTMSARNPTTRISSYHGAKRNLLGNKAGNVPPAWRDSTDKQKERGSKILLSRLPPDVGEPDVEELFRRTVGPLKECFLICNTQGRSKGMAVITFQRPGDAAAARARYDGKFIDGRRPIKIEIIIDSDTDVGPAPAPAVPSLLGRIGKAAGAPQSGLPAPQSQVQNKKVSPATPHKISVTPRTVQTGATNATARRRKKKGPRRLNKSNVTQKSRAQLDEDMEEYRAAADGQKSGQ</sequence>
<protein>
    <recommendedName>
        <fullName evidence="4">RRM domain-containing protein</fullName>
    </recommendedName>
</protein>
<dbReference type="InterPro" id="IPR051229">
    <property type="entry name" value="ALYREF_mRNA_export"/>
</dbReference>
<dbReference type="InterPro" id="IPR035979">
    <property type="entry name" value="RBD_domain_sf"/>
</dbReference>
<feature type="non-terminal residue" evidence="5">
    <location>
        <position position="1"/>
    </location>
</feature>
<dbReference type="Gene3D" id="3.30.70.330">
    <property type="match status" value="1"/>
</dbReference>
<feature type="compositionally biased region" description="Polar residues" evidence="3">
    <location>
        <begin position="210"/>
        <end position="222"/>
    </location>
</feature>
<dbReference type="PANTHER" id="PTHR19965">
    <property type="entry name" value="RNA AND EXPORT FACTOR BINDING PROTEIN"/>
    <property type="match status" value="1"/>
</dbReference>
<keyword evidence="1 2" id="KW-0694">RNA-binding</keyword>
<dbReference type="Pfam" id="PF00076">
    <property type="entry name" value="RRM_1"/>
    <property type="match status" value="1"/>
</dbReference>
<feature type="domain" description="RRM" evidence="4">
    <location>
        <begin position="77"/>
        <end position="156"/>
    </location>
</feature>
<dbReference type="STRING" id="180088.A0A1J8PKQ4"/>
<evidence type="ECO:0000256" key="1">
    <source>
        <dbReference type="ARBA" id="ARBA00022884"/>
    </source>
</evidence>
<proteinExistence type="predicted"/>
<dbReference type="SUPFAM" id="SSF54928">
    <property type="entry name" value="RNA-binding domain, RBD"/>
    <property type="match status" value="1"/>
</dbReference>
<dbReference type="SMART" id="SM00360">
    <property type="entry name" value="RRM"/>
    <property type="match status" value="1"/>
</dbReference>
<evidence type="ECO:0000256" key="3">
    <source>
        <dbReference type="SAM" id="MobiDB-lite"/>
    </source>
</evidence>
<feature type="compositionally biased region" description="Basic residues" evidence="3">
    <location>
        <begin position="223"/>
        <end position="235"/>
    </location>
</feature>
<evidence type="ECO:0000313" key="5">
    <source>
        <dbReference type="EMBL" id="OJA08379.1"/>
    </source>
</evidence>
<dbReference type="PROSITE" id="PS50102">
    <property type="entry name" value="RRM"/>
    <property type="match status" value="1"/>
</dbReference>
<dbReference type="GO" id="GO:0005634">
    <property type="term" value="C:nucleus"/>
    <property type="evidence" value="ECO:0007669"/>
    <property type="project" value="TreeGrafter"/>
</dbReference>
<dbReference type="Proteomes" id="UP000183567">
    <property type="component" value="Unassembled WGS sequence"/>
</dbReference>
<dbReference type="AlphaFoldDB" id="A0A1J8PKQ4"/>
<comment type="caution">
    <text evidence="5">The sequence shown here is derived from an EMBL/GenBank/DDBJ whole genome shotgun (WGS) entry which is preliminary data.</text>
</comment>
<reference evidence="5 6" key="1">
    <citation type="submission" date="2016-03" db="EMBL/GenBank/DDBJ databases">
        <title>Comparative genomics of the ectomycorrhizal sister species Rhizopogon vinicolor and Rhizopogon vesiculosus (Basidiomycota: Boletales) reveals a divergence of the mating type B locus.</title>
        <authorList>
            <person name="Mujic A.B."/>
            <person name="Kuo A."/>
            <person name="Tritt A."/>
            <person name="Lipzen A."/>
            <person name="Chen C."/>
            <person name="Johnson J."/>
            <person name="Sharma A."/>
            <person name="Barry K."/>
            <person name="Grigoriev I.V."/>
            <person name="Spatafora J.W."/>
        </authorList>
    </citation>
    <scope>NUCLEOTIDE SEQUENCE [LARGE SCALE GENOMIC DNA]</scope>
    <source>
        <strain evidence="5 6">AM-OR11-056</strain>
    </source>
</reference>
<dbReference type="InterPro" id="IPR000504">
    <property type="entry name" value="RRM_dom"/>
</dbReference>